<keyword evidence="2" id="KW-0812">Transmembrane</keyword>
<keyword evidence="4" id="KW-0808">Transferase</keyword>
<accession>A0A699IW85</accession>
<comment type="caution">
    <text evidence="4">The sequence shown here is derived from an EMBL/GenBank/DDBJ whole genome shotgun (WGS) entry which is preliminary data.</text>
</comment>
<organism evidence="4">
    <name type="scientific">Tanacetum cinerariifolium</name>
    <name type="common">Dalmatian daisy</name>
    <name type="synonym">Chrysanthemum cinerariifolium</name>
    <dbReference type="NCBI Taxonomy" id="118510"/>
    <lineage>
        <taxon>Eukaryota</taxon>
        <taxon>Viridiplantae</taxon>
        <taxon>Streptophyta</taxon>
        <taxon>Embryophyta</taxon>
        <taxon>Tracheophyta</taxon>
        <taxon>Spermatophyta</taxon>
        <taxon>Magnoliopsida</taxon>
        <taxon>eudicotyledons</taxon>
        <taxon>Gunneridae</taxon>
        <taxon>Pentapetalae</taxon>
        <taxon>asterids</taxon>
        <taxon>campanulids</taxon>
        <taxon>Asterales</taxon>
        <taxon>Asteraceae</taxon>
        <taxon>Asteroideae</taxon>
        <taxon>Anthemideae</taxon>
        <taxon>Anthemidinae</taxon>
        <taxon>Tanacetum</taxon>
    </lineage>
</organism>
<dbReference type="AlphaFoldDB" id="A0A699IW85"/>
<protein>
    <submittedName>
        <fullName evidence="4">RNA-directed DNA polymerase, eukaryota, reverse transcriptase zinc-binding domain protein</fullName>
    </submittedName>
</protein>
<keyword evidence="2" id="KW-1133">Transmembrane helix</keyword>
<keyword evidence="4" id="KW-0548">Nucleotidyltransferase</keyword>
<gene>
    <name evidence="4" type="ORF">Tci_562998</name>
</gene>
<feature type="transmembrane region" description="Helical" evidence="2">
    <location>
        <begin position="95"/>
        <end position="113"/>
    </location>
</feature>
<dbReference type="InterPro" id="IPR026960">
    <property type="entry name" value="RVT-Znf"/>
</dbReference>
<evidence type="ECO:0000259" key="3">
    <source>
        <dbReference type="Pfam" id="PF13966"/>
    </source>
</evidence>
<keyword evidence="2" id="KW-0472">Membrane</keyword>
<evidence type="ECO:0000256" key="1">
    <source>
        <dbReference type="SAM" id="MobiDB-lite"/>
    </source>
</evidence>
<feature type="domain" description="Reverse transcriptase zinc-binding" evidence="3">
    <location>
        <begin position="1"/>
        <end position="64"/>
    </location>
</feature>
<name>A0A699IW85_TANCI</name>
<feature type="compositionally biased region" description="Polar residues" evidence="1">
    <location>
        <begin position="273"/>
        <end position="287"/>
    </location>
</feature>
<dbReference type="Pfam" id="PF13966">
    <property type="entry name" value="zf-RVT"/>
    <property type="match status" value="1"/>
</dbReference>
<sequence>MVWFSQNIPCHAFISWLAINKKHKNQDKVARWQNIDDLKWSLCNLVQDDHSHLFFNCEFSAKVWNHFKDQIRLDYSPDDLYQIISYIVARPINRSIWNIIHMLVIGAVVYFLWQERNLRLFQGKFRSLDNVCKFIRDNVRLRLLNLKIGRFGVLVELVYFKKGLCRVMGRLVYDFRVKWMLMFLASQIIGGLGLEAKGSNLWVKAWLGDDHGSLFTNSNWFSFQDNIEDDAPNSATSVSAMLDGANLNGTSNGSNSNSDNEVVVVEDEELVTCNGTSTFDPNPFTQENKVKNPDAT</sequence>
<evidence type="ECO:0000256" key="2">
    <source>
        <dbReference type="SAM" id="Phobius"/>
    </source>
</evidence>
<reference evidence="4" key="1">
    <citation type="journal article" date="2019" name="Sci. Rep.">
        <title>Draft genome of Tanacetum cinerariifolium, the natural source of mosquito coil.</title>
        <authorList>
            <person name="Yamashiro T."/>
            <person name="Shiraishi A."/>
            <person name="Satake H."/>
            <person name="Nakayama K."/>
        </authorList>
    </citation>
    <scope>NUCLEOTIDE SEQUENCE</scope>
</reference>
<dbReference type="PANTHER" id="PTHR33116">
    <property type="entry name" value="REVERSE TRANSCRIPTASE ZINC-BINDING DOMAIN-CONTAINING PROTEIN-RELATED-RELATED"/>
    <property type="match status" value="1"/>
</dbReference>
<proteinExistence type="predicted"/>
<dbReference type="EMBL" id="BKCJ010340742">
    <property type="protein sequence ID" value="GEZ91025.1"/>
    <property type="molecule type" value="Genomic_DNA"/>
</dbReference>
<dbReference type="PANTHER" id="PTHR33116:SF84">
    <property type="entry name" value="RNA-DIRECTED DNA POLYMERASE"/>
    <property type="match status" value="1"/>
</dbReference>
<keyword evidence="4" id="KW-0695">RNA-directed DNA polymerase</keyword>
<evidence type="ECO:0000313" key="4">
    <source>
        <dbReference type="EMBL" id="GEZ91025.1"/>
    </source>
</evidence>
<feature type="region of interest" description="Disordered" evidence="1">
    <location>
        <begin position="273"/>
        <end position="296"/>
    </location>
</feature>
<dbReference type="GO" id="GO:0003964">
    <property type="term" value="F:RNA-directed DNA polymerase activity"/>
    <property type="evidence" value="ECO:0007669"/>
    <property type="project" value="UniProtKB-KW"/>
</dbReference>